<dbReference type="UniPathway" id="UPA00136">
    <property type="reaction ID" value="UER00202"/>
</dbReference>
<dbReference type="InterPro" id="IPR015424">
    <property type="entry name" value="PyrdxlP-dep_Trfase"/>
</dbReference>
<dbReference type="SUPFAM" id="SSF53383">
    <property type="entry name" value="PLP-dependent transferases"/>
    <property type="match status" value="1"/>
</dbReference>
<gene>
    <name evidence="9" type="ORF">CAPTEDRAFT_222467</name>
</gene>
<dbReference type="EMBL" id="KB304599">
    <property type="protein sequence ID" value="ELU01835.1"/>
    <property type="molecule type" value="Genomic_DNA"/>
</dbReference>
<dbReference type="GO" id="GO:0019344">
    <property type="term" value="P:cysteine biosynthetic process"/>
    <property type="evidence" value="ECO:0007669"/>
    <property type="project" value="UniProtKB-UniPathway"/>
</dbReference>
<dbReference type="Pfam" id="PF01053">
    <property type="entry name" value="Cys_Met_Meta_PP"/>
    <property type="match status" value="1"/>
</dbReference>
<reference evidence="9 11" key="2">
    <citation type="journal article" date="2013" name="Nature">
        <title>Insights into bilaterian evolution from three spiralian genomes.</title>
        <authorList>
            <person name="Simakov O."/>
            <person name="Marletaz F."/>
            <person name="Cho S.J."/>
            <person name="Edsinger-Gonzales E."/>
            <person name="Havlak P."/>
            <person name="Hellsten U."/>
            <person name="Kuo D.H."/>
            <person name="Larsson T."/>
            <person name="Lv J."/>
            <person name="Arendt D."/>
            <person name="Savage R."/>
            <person name="Osoegawa K."/>
            <person name="de Jong P."/>
            <person name="Grimwood J."/>
            <person name="Chapman J.A."/>
            <person name="Shapiro H."/>
            <person name="Aerts A."/>
            <person name="Otillar R.P."/>
            <person name="Terry A.Y."/>
            <person name="Boore J.L."/>
            <person name="Grigoriev I.V."/>
            <person name="Lindberg D.R."/>
            <person name="Seaver E.C."/>
            <person name="Weisblat D.A."/>
            <person name="Putnam N.H."/>
            <person name="Rokhsar D.S."/>
        </authorList>
    </citation>
    <scope>NUCLEOTIDE SEQUENCE</scope>
    <source>
        <strain evidence="9 11">I ESC-2004</strain>
    </source>
</reference>
<dbReference type="Proteomes" id="UP000014760">
    <property type="component" value="Unassembled WGS sequence"/>
</dbReference>
<dbReference type="Gene3D" id="3.90.1150.10">
    <property type="entry name" value="Aspartate Aminotransferase, domain 1"/>
    <property type="match status" value="1"/>
</dbReference>
<evidence type="ECO:0000256" key="1">
    <source>
        <dbReference type="ARBA" id="ARBA00001933"/>
    </source>
</evidence>
<evidence type="ECO:0000256" key="6">
    <source>
        <dbReference type="ARBA" id="ARBA00029853"/>
    </source>
</evidence>
<comment type="pathway">
    <text evidence="2">Amino-acid biosynthesis; L-cysteine biosynthesis; L-cysteine from L-homocysteine and L-serine: step 2/2.</text>
</comment>
<evidence type="ECO:0000256" key="8">
    <source>
        <dbReference type="RuleBase" id="RU362118"/>
    </source>
</evidence>
<dbReference type="EnsemblMetazoa" id="CapteT222467">
    <property type="protein sequence ID" value="CapteP222467"/>
    <property type="gene ID" value="CapteG222467"/>
</dbReference>
<dbReference type="PIRSF" id="PIRSF001434">
    <property type="entry name" value="CGS"/>
    <property type="match status" value="1"/>
</dbReference>
<evidence type="ECO:0000256" key="2">
    <source>
        <dbReference type="ARBA" id="ARBA00005038"/>
    </source>
</evidence>
<dbReference type="GO" id="GO:0016846">
    <property type="term" value="F:carbon-sulfur lyase activity"/>
    <property type="evidence" value="ECO:0007669"/>
    <property type="project" value="TreeGrafter"/>
</dbReference>
<dbReference type="PANTHER" id="PTHR11808">
    <property type="entry name" value="TRANS-SULFURATION ENZYME FAMILY MEMBER"/>
    <property type="match status" value="1"/>
</dbReference>
<dbReference type="AlphaFoldDB" id="R7U643"/>
<dbReference type="CDD" id="cd00614">
    <property type="entry name" value="CGS_like"/>
    <property type="match status" value="1"/>
</dbReference>
<dbReference type="Gene3D" id="3.40.640.10">
    <property type="entry name" value="Type I PLP-dependent aspartate aminotransferase-like (Major domain)"/>
    <property type="match status" value="1"/>
</dbReference>
<evidence type="ECO:0000313" key="10">
    <source>
        <dbReference type="EnsemblMetazoa" id="CapteP222467"/>
    </source>
</evidence>
<dbReference type="EMBL" id="AMQN01009098">
    <property type="status" value="NOT_ANNOTATED_CDS"/>
    <property type="molecule type" value="Genomic_DNA"/>
</dbReference>
<dbReference type="PANTHER" id="PTHR11808:SF80">
    <property type="entry name" value="CYSTATHIONINE GAMMA-LYASE"/>
    <property type="match status" value="1"/>
</dbReference>
<accession>R7U643</accession>
<dbReference type="GO" id="GO:0030170">
    <property type="term" value="F:pyridoxal phosphate binding"/>
    <property type="evidence" value="ECO:0007669"/>
    <property type="project" value="InterPro"/>
</dbReference>
<dbReference type="InterPro" id="IPR054542">
    <property type="entry name" value="Cys_met_metab_PP"/>
</dbReference>
<dbReference type="OrthoDB" id="3512640at2759"/>
<organism evidence="9">
    <name type="scientific">Capitella teleta</name>
    <name type="common">Polychaete worm</name>
    <dbReference type="NCBI Taxonomy" id="283909"/>
    <lineage>
        <taxon>Eukaryota</taxon>
        <taxon>Metazoa</taxon>
        <taxon>Spiralia</taxon>
        <taxon>Lophotrochozoa</taxon>
        <taxon>Annelida</taxon>
        <taxon>Polychaeta</taxon>
        <taxon>Sedentaria</taxon>
        <taxon>Scolecida</taxon>
        <taxon>Capitellidae</taxon>
        <taxon>Capitella</taxon>
    </lineage>
</organism>
<dbReference type="InterPro" id="IPR015421">
    <property type="entry name" value="PyrdxlP-dep_Trfase_major"/>
</dbReference>
<keyword evidence="4 7" id="KW-0663">Pyridoxal phosphate</keyword>
<evidence type="ECO:0000313" key="9">
    <source>
        <dbReference type="EMBL" id="ELU01835.1"/>
    </source>
</evidence>
<dbReference type="FunFam" id="3.40.640.10:FF:000046">
    <property type="entry name" value="Cystathionine gamma-lyase"/>
    <property type="match status" value="1"/>
</dbReference>
<protein>
    <recommendedName>
        <fullName evidence="3">cystathionine gamma-lyase</fullName>
        <ecNumber evidence="3">4.4.1.1</ecNumber>
    </recommendedName>
    <alternativeName>
        <fullName evidence="6">Gamma-cystathionase</fullName>
    </alternativeName>
</protein>
<reference evidence="10" key="3">
    <citation type="submission" date="2015-06" db="UniProtKB">
        <authorList>
            <consortium name="EnsemblMetazoa"/>
        </authorList>
    </citation>
    <scope>IDENTIFICATION</scope>
</reference>
<dbReference type="InterPro" id="IPR000277">
    <property type="entry name" value="Cys/Met-Metab_PyrdxlP-dep_enz"/>
</dbReference>
<evidence type="ECO:0000313" key="11">
    <source>
        <dbReference type="Proteomes" id="UP000014760"/>
    </source>
</evidence>
<name>R7U643_CAPTE</name>
<dbReference type="STRING" id="283909.R7U643"/>
<feature type="modified residue" description="N6-(pyridoxal phosphate)lysine" evidence="7">
    <location>
        <position position="229"/>
    </location>
</feature>
<comment type="cofactor">
    <cofactor evidence="1 8">
        <name>pyridoxal 5'-phosphate</name>
        <dbReference type="ChEBI" id="CHEBI:597326"/>
    </cofactor>
</comment>
<dbReference type="GO" id="GO:0019346">
    <property type="term" value="P:transsulfuration"/>
    <property type="evidence" value="ECO:0007669"/>
    <property type="project" value="InterPro"/>
</dbReference>
<evidence type="ECO:0000256" key="7">
    <source>
        <dbReference type="PIRSR" id="PIRSR001434-2"/>
    </source>
</evidence>
<dbReference type="GO" id="GO:0005737">
    <property type="term" value="C:cytoplasm"/>
    <property type="evidence" value="ECO:0007669"/>
    <property type="project" value="TreeGrafter"/>
</dbReference>
<keyword evidence="11" id="KW-1185">Reference proteome</keyword>
<keyword evidence="5" id="KW-0456">Lyase</keyword>
<dbReference type="InterPro" id="IPR015422">
    <property type="entry name" value="PyrdxlP-dep_Trfase_small"/>
</dbReference>
<dbReference type="OMA" id="NAFQIIQ"/>
<dbReference type="FunFam" id="3.90.1150.10:FF:000008">
    <property type="entry name" value="Cystathionine gamma-synthase"/>
    <property type="match status" value="1"/>
</dbReference>
<comment type="similarity">
    <text evidence="8">Belongs to the trans-sulfuration enzymes family.</text>
</comment>
<evidence type="ECO:0000256" key="3">
    <source>
        <dbReference type="ARBA" id="ARBA00012085"/>
    </source>
</evidence>
<evidence type="ECO:0000256" key="5">
    <source>
        <dbReference type="ARBA" id="ARBA00023239"/>
    </source>
</evidence>
<proteinExistence type="inferred from homology"/>
<reference evidence="11" key="1">
    <citation type="submission" date="2012-12" db="EMBL/GenBank/DDBJ databases">
        <authorList>
            <person name="Hellsten U."/>
            <person name="Grimwood J."/>
            <person name="Chapman J.A."/>
            <person name="Shapiro H."/>
            <person name="Aerts A."/>
            <person name="Otillar R.P."/>
            <person name="Terry A.Y."/>
            <person name="Boore J.L."/>
            <person name="Simakov O."/>
            <person name="Marletaz F."/>
            <person name="Cho S.-J."/>
            <person name="Edsinger-Gonzales E."/>
            <person name="Havlak P."/>
            <person name="Kuo D.-H."/>
            <person name="Larsson T."/>
            <person name="Lv J."/>
            <person name="Arendt D."/>
            <person name="Savage R."/>
            <person name="Osoegawa K."/>
            <person name="de Jong P."/>
            <person name="Lindberg D.R."/>
            <person name="Seaver E.C."/>
            <person name="Weisblat D.A."/>
            <person name="Putnam N.H."/>
            <person name="Grigoriev I.V."/>
            <person name="Rokhsar D.S."/>
        </authorList>
    </citation>
    <scope>NUCLEOTIDE SEQUENCE</scope>
    <source>
        <strain evidence="11">I ESC-2004</strain>
    </source>
</reference>
<dbReference type="EC" id="4.4.1.1" evidence="3"/>
<dbReference type="PROSITE" id="PS00868">
    <property type="entry name" value="CYS_MET_METAB_PP"/>
    <property type="match status" value="1"/>
</dbReference>
<sequence length="398" mass="42912">MSKHWTPSISTLDSGVEGIKLDDLSQASHCVATRLHTPDRGREEVPLVTPIFHSSTYKVQSVQHYADVLQEGGYIYSRLGNPTCEAVECAINALERGAGSLVFGCGMAALSTALLASLKAGDHVVACNPLYSGTHSIMKEVFPKFNIEVSWVQSGCGIEEYAKKIKDNTKLLFGETPCNPLISITDLSALASLAKSKGLLTVVDSTYAPPTIQQPISLGIDVVIHSATKYLGGHSDLVAGVITTSTSPFEASLLLRGVKTLSIRVDRHCSNAIKIAQFLEEHPKVAKVFYPGLRTDPGYEIAKRQMKQFGGMVAFEMKEGFQAAKTVIENVRLVQLAVSLGGVESLIEHPASMTHGPMIMTDEHRKEGLITGGLVRLSVGLEDAEDLIKDLQQALEKA</sequence>
<dbReference type="HOGENOM" id="CLU_018986_2_0_1"/>
<evidence type="ECO:0000256" key="4">
    <source>
        <dbReference type="ARBA" id="ARBA00022898"/>
    </source>
</evidence>